<reference evidence="2" key="1">
    <citation type="submission" date="2017-09" db="EMBL/GenBank/DDBJ databases">
        <authorList>
            <person name="Varghese N."/>
            <person name="Submissions S."/>
        </authorList>
    </citation>
    <scope>NUCLEOTIDE SEQUENCE [LARGE SCALE GENOMIC DNA]</scope>
    <source>
        <strain evidence="2">DSM 29961</strain>
    </source>
</reference>
<protein>
    <submittedName>
        <fullName evidence="1">Uncharacterized protein</fullName>
    </submittedName>
</protein>
<dbReference type="RefSeq" id="WP_097125701.1">
    <property type="nucleotide sequence ID" value="NZ_OCNH01000001.1"/>
</dbReference>
<organism evidence="1 2">
    <name type="scientific">Spirosoma fluviale</name>
    <dbReference type="NCBI Taxonomy" id="1597977"/>
    <lineage>
        <taxon>Bacteria</taxon>
        <taxon>Pseudomonadati</taxon>
        <taxon>Bacteroidota</taxon>
        <taxon>Cytophagia</taxon>
        <taxon>Cytophagales</taxon>
        <taxon>Cytophagaceae</taxon>
        <taxon>Spirosoma</taxon>
    </lineage>
</organism>
<sequence length="115" mass="13120">MQTHDELVEAVFNNPSYRSEVLCIIKLRATLESALEELSEPAKPEKPIRRMLRYDDLIGKSPIIQFADSPEINRCRHGITLLYSALAKGIMHTHSLSTQQANKVLLDVVTRYTNR</sequence>
<proteinExistence type="predicted"/>
<dbReference type="EMBL" id="OCNH01000001">
    <property type="protein sequence ID" value="SOD82477.1"/>
    <property type="molecule type" value="Genomic_DNA"/>
</dbReference>
<name>A0A286FGV8_9BACT</name>
<accession>A0A286FGV8</accession>
<evidence type="ECO:0000313" key="1">
    <source>
        <dbReference type="EMBL" id="SOD82477.1"/>
    </source>
</evidence>
<keyword evidence="2" id="KW-1185">Reference proteome</keyword>
<dbReference type="AlphaFoldDB" id="A0A286FGV8"/>
<dbReference type="Proteomes" id="UP000219452">
    <property type="component" value="Unassembled WGS sequence"/>
</dbReference>
<evidence type="ECO:0000313" key="2">
    <source>
        <dbReference type="Proteomes" id="UP000219452"/>
    </source>
</evidence>
<gene>
    <name evidence="1" type="ORF">SAMN06269250_2153</name>
</gene>